<keyword evidence="4" id="KW-1185">Reference proteome</keyword>
<dbReference type="InterPro" id="IPR006598">
    <property type="entry name" value="CAP10"/>
</dbReference>
<dbReference type="EMBL" id="JAJSPL020000006">
    <property type="protein sequence ID" value="KAK7746464.1"/>
    <property type="molecule type" value="Genomic_DNA"/>
</dbReference>
<feature type="domain" description="Glycosyl transferase CAP10" evidence="2">
    <location>
        <begin position="150"/>
        <end position="466"/>
    </location>
</feature>
<evidence type="ECO:0000313" key="3">
    <source>
        <dbReference type="EMBL" id="KAK7746464.1"/>
    </source>
</evidence>
<feature type="region of interest" description="Disordered" evidence="1">
    <location>
        <begin position="173"/>
        <end position="198"/>
    </location>
</feature>
<evidence type="ECO:0000313" key="4">
    <source>
        <dbReference type="Proteomes" id="UP001320245"/>
    </source>
</evidence>
<dbReference type="PANTHER" id="PTHR12203:SF63">
    <property type="entry name" value="GLYCOSYL TRANSFERASE CAP10 DOMAIN-CONTAINING PROTEIN"/>
    <property type="match status" value="1"/>
</dbReference>
<reference evidence="3 4" key="1">
    <citation type="journal article" date="2023" name="PLoS ONE">
        <title>Cytospora paraplurivora sp. nov. isolated from orchards with fruit tree decline syndrome in Ontario, Canada.</title>
        <authorList>
            <person name="Ilyukhin E."/>
            <person name="Nguyen H.D.T."/>
            <person name="Castle A.J."/>
            <person name="Ellouze W."/>
        </authorList>
    </citation>
    <scope>NUCLEOTIDE SEQUENCE [LARGE SCALE GENOMIC DNA]</scope>
    <source>
        <strain evidence="3 4">FDS-564</strain>
    </source>
</reference>
<organism evidence="3 4">
    <name type="scientific">Cytospora paraplurivora</name>
    <dbReference type="NCBI Taxonomy" id="2898453"/>
    <lineage>
        <taxon>Eukaryota</taxon>
        <taxon>Fungi</taxon>
        <taxon>Dikarya</taxon>
        <taxon>Ascomycota</taxon>
        <taxon>Pezizomycotina</taxon>
        <taxon>Sordariomycetes</taxon>
        <taxon>Sordariomycetidae</taxon>
        <taxon>Diaporthales</taxon>
        <taxon>Cytosporaceae</taxon>
        <taxon>Cytospora</taxon>
    </lineage>
</organism>
<comment type="caution">
    <text evidence="3">The sequence shown here is derived from an EMBL/GenBank/DDBJ whole genome shotgun (WGS) entry which is preliminary data.</text>
</comment>
<sequence length="488" mass="53765">MIDTLLKPRQKRRIRDTLHCTGLVFTIYCIFLLGSDHVEKKHESNNLIPASQPAHQRPHPASLLNNLSLTTSQCAAAFPGLTQPIDDIVSQGPFTLNLDTAPVLGQIRSGQLHILRAQRRSDLSAEMVDSRTASLHQVHRALLTAPPSEPIPDTIFALNFQDQPFGTAWAYSTQADPASRPGGERGGGGSSDGDDHPDARTFLMPHFSFWAWKLPFIGSMSRAATAIDHIETALHPTFTSKIPRAVWRGTTWFNSVDHPRLRGDLLAATRDKAWADVEALRWDGTRSGGGGGGGGGRTASNALPIQDFCRYRYVLHTEGVTYSGRFQFLQMCASVVITPPIGWMQHATHLVRPVFSDTLLLPPSGPEQKGQGRGLGGSRWEPWAPATMRAWPVSYAPEEANIVFVRPDWSDLEDVILWLEDHADVGEGIARRQRDMFAGGGYYSPAAEVCYWRALVRGWSEVVRIDESRLEGIGDGQTFEAFALTNGD</sequence>
<name>A0AAN9YKT2_9PEZI</name>
<gene>
    <name evidence="3" type="ORF">SLS53_002423</name>
</gene>
<evidence type="ECO:0000259" key="2">
    <source>
        <dbReference type="SMART" id="SM00672"/>
    </source>
</evidence>
<accession>A0AAN9YKT2</accession>
<dbReference type="AlphaFoldDB" id="A0AAN9YKT2"/>
<dbReference type="Pfam" id="PF05686">
    <property type="entry name" value="Glyco_transf_90"/>
    <property type="match status" value="1"/>
</dbReference>
<dbReference type="PANTHER" id="PTHR12203">
    <property type="entry name" value="KDEL LYS-ASP-GLU-LEU CONTAINING - RELATED"/>
    <property type="match status" value="1"/>
</dbReference>
<dbReference type="InterPro" id="IPR051091">
    <property type="entry name" value="O-Glucosyltr/Glycosyltrsf_90"/>
</dbReference>
<protein>
    <recommendedName>
        <fullName evidence="2">Glycosyl transferase CAP10 domain-containing protein</fullName>
    </recommendedName>
</protein>
<dbReference type="SMART" id="SM00672">
    <property type="entry name" value="CAP10"/>
    <property type="match status" value="1"/>
</dbReference>
<evidence type="ECO:0000256" key="1">
    <source>
        <dbReference type="SAM" id="MobiDB-lite"/>
    </source>
</evidence>
<proteinExistence type="predicted"/>
<dbReference type="Proteomes" id="UP001320245">
    <property type="component" value="Unassembled WGS sequence"/>
</dbReference>